<dbReference type="GO" id="GO:0009055">
    <property type="term" value="F:electron transfer activity"/>
    <property type="evidence" value="ECO:0007669"/>
    <property type="project" value="TreeGrafter"/>
</dbReference>
<protein>
    <recommendedName>
        <fullName evidence="2">Flavodoxin-like fold domain-containing protein</fullName>
    </recommendedName>
</protein>
<reference evidence="3 4" key="1">
    <citation type="journal article" date="2014" name="BMC Genomics">
        <title>Complete genome sequence of producer of the glycopeptide antibiotic Aculeximycin Kutzneria albida DSM 43870T, a representative of minor genus of Pseudonocardiaceae.</title>
        <authorList>
            <person name="Rebets Y."/>
            <person name="Tokovenko B."/>
            <person name="Lushchyk I."/>
            <person name="Ruckert C."/>
            <person name="Zaburannyi N."/>
            <person name="Bechthold A."/>
            <person name="Kalinowski J."/>
            <person name="Luzhetskyy A."/>
        </authorList>
    </citation>
    <scope>NUCLEOTIDE SEQUENCE [LARGE SCALE GENOMIC DNA]</scope>
    <source>
        <strain evidence="3">DSM 43870</strain>
    </source>
</reference>
<dbReference type="AlphaFoldDB" id="W5WHQ3"/>
<dbReference type="HOGENOM" id="CLU_058643_0_2_11"/>
<dbReference type="SUPFAM" id="SSF52218">
    <property type="entry name" value="Flavoproteins"/>
    <property type="match status" value="1"/>
</dbReference>
<dbReference type="Proteomes" id="UP000019225">
    <property type="component" value="Chromosome"/>
</dbReference>
<dbReference type="PANTHER" id="PTHR47307:SF1">
    <property type="entry name" value="GLUTATHIONE-REGULATED POTASSIUM-EFFLUX SYSTEM ANCILLARY PROTEIN KEFG"/>
    <property type="match status" value="1"/>
</dbReference>
<dbReference type="GO" id="GO:0010181">
    <property type="term" value="F:FMN binding"/>
    <property type="evidence" value="ECO:0007669"/>
    <property type="project" value="TreeGrafter"/>
</dbReference>
<dbReference type="InterPro" id="IPR003680">
    <property type="entry name" value="Flavodoxin_fold"/>
</dbReference>
<dbReference type="STRING" id="1449976.KALB_7361"/>
<accession>W5WHQ3</accession>
<proteinExistence type="predicted"/>
<dbReference type="PATRIC" id="fig|1449976.3.peg.7394"/>
<dbReference type="Gene3D" id="3.40.50.360">
    <property type="match status" value="1"/>
</dbReference>
<evidence type="ECO:0000313" key="4">
    <source>
        <dbReference type="Proteomes" id="UP000019225"/>
    </source>
</evidence>
<feature type="domain" description="Flavodoxin-like fold" evidence="2">
    <location>
        <begin position="3"/>
        <end position="169"/>
    </location>
</feature>
<dbReference type="eggNOG" id="COG2249">
    <property type="taxonomic scope" value="Bacteria"/>
</dbReference>
<name>W5WHQ3_9PSEU</name>
<evidence type="ECO:0000259" key="2">
    <source>
        <dbReference type="Pfam" id="PF02525"/>
    </source>
</evidence>
<dbReference type="PANTHER" id="PTHR47307">
    <property type="entry name" value="GLUTATHIONE-REGULATED POTASSIUM-EFFLUX SYSTEM ANCILLARY PROTEIN KEFG"/>
    <property type="match status" value="1"/>
</dbReference>
<sequence>MAHTLVVLAHPQLGESRINAALAAEIRGVEGVTVHDLYAAYPDHVIDVRREQRLLTEHDRVVLQFPFFWYSVPGLLKQWIDEVFLRGWAYATGGTALHGKTLQVVTSTGGSDEDYTPEGRHGVTMDALWQPLRATAKLTGLHFAEPLVLHAVRTVDDEQLALHAKTYRALLERPYATMVA</sequence>
<dbReference type="EMBL" id="CP007155">
    <property type="protein sequence ID" value="AHI00719.1"/>
    <property type="molecule type" value="Genomic_DNA"/>
</dbReference>
<dbReference type="RefSeq" id="WP_025360557.1">
    <property type="nucleotide sequence ID" value="NZ_CP007155.1"/>
</dbReference>
<dbReference type="OrthoDB" id="9798454at2"/>
<dbReference type="InterPro" id="IPR046980">
    <property type="entry name" value="KefG/KefF"/>
</dbReference>
<dbReference type="KEGG" id="kal:KALB_7361"/>
<organism evidence="3 4">
    <name type="scientific">Kutzneria albida DSM 43870</name>
    <dbReference type="NCBI Taxonomy" id="1449976"/>
    <lineage>
        <taxon>Bacteria</taxon>
        <taxon>Bacillati</taxon>
        <taxon>Actinomycetota</taxon>
        <taxon>Actinomycetes</taxon>
        <taxon>Pseudonocardiales</taxon>
        <taxon>Pseudonocardiaceae</taxon>
        <taxon>Kutzneria</taxon>
    </lineage>
</organism>
<dbReference type="GO" id="GO:0003955">
    <property type="term" value="F:NAD(P)H dehydrogenase (quinone) activity"/>
    <property type="evidence" value="ECO:0007669"/>
    <property type="project" value="TreeGrafter"/>
</dbReference>
<dbReference type="Pfam" id="PF02525">
    <property type="entry name" value="Flavodoxin_2"/>
    <property type="match status" value="1"/>
</dbReference>
<gene>
    <name evidence="3" type="ORF">KALB_7361</name>
</gene>
<evidence type="ECO:0000313" key="3">
    <source>
        <dbReference type="EMBL" id="AHI00719.1"/>
    </source>
</evidence>
<keyword evidence="4" id="KW-1185">Reference proteome</keyword>
<dbReference type="InterPro" id="IPR029039">
    <property type="entry name" value="Flavoprotein-like_sf"/>
</dbReference>
<evidence type="ECO:0000256" key="1">
    <source>
        <dbReference type="ARBA" id="ARBA00023002"/>
    </source>
</evidence>
<keyword evidence="1" id="KW-0560">Oxidoreductase</keyword>